<organism evidence="1 2">
    <name type="scientific">Cichorium intybus</name>
    <name type="common">Chicory</name>
    <dbReference type="NCBI Taxonomy" id="13427"/>
    <lineage>
        <taxon>Eukaryota</taxon>
        <taxon>Viridiplantae</taxon>
        <taxon>Streptophyta</taxon>
        <taxon>Embryophyta</taxon>
        <taxon>Tracheophyta</taxon>
        <taxon>Spermatophyta</taxon>
        <taxon>Magnoliopsida</taxon>
        <taxon>eudicotyledons</taxon>
        <taxon>Gunneridae</taxon>
        <taxon>Pentapetalae</taxon>
        <taxon>asterids</taxon>
        <taxon>campanulids</taxon>
        <taxon>Asterales</taxon>
        <taxon>Asteraceae</taxon>
        <taxon>Cichorioideae</taxon>
        <taxon>Cichorieae</taxon>
        <taxon>Cichoriinae</taxon>
        <taxon>Cichorium</taxon>
    </lineage>
</organism>
<sequence length="148" mass="17093">MDSRKCTTKLVEFQKEIEENTKHYWRISIRILCLQLRHSYFPSPKVSDQLLALTKYVMAFHKEYTKHLLKQAEEANTNIDELEKNVKVTEGQDAETTLIAHTDTLVEKACVDSKAKLQPLLSLVIHLSNNGKAVPQVLRMVEKMKLQD</sequence>
<keyword evidence="2" id="KW-1185">Reference proteome</keyword>
<protein>
    <submittedName>
        <fullName evidence="1">Uncharacterized protein</fullName>
    </submittedName>
</protein>
<evidence type="ECO:0000313" key="1">
    <source>
        <dbReference type="EMBL" id="KAI3738510.1"/>
    </source>
</evidence>
<proteinExistence type="predicted"/>
<dbReference type="EMBL" id="CM042013">
    <property type="protein sequence ID" value="KAI3738510.1"/>
    <property type="molecule type" value="Genomic_DNA"/>
</dbReference>
<reference evidence="2" key="1">
    <citation type="journal article" date="2022" name="Mol. Ecol. Resour.">
        <title>The genomes of chicory, endive, great burdock and yacon provide insights into Asteraceae palaeo-polyploidization history and plant inulin production.</title>
        <authorList>
            <person name="Fan W."/>
            <person name="Wang S."/>
            <person name="Wang H."/>
            <person name="Wang A."/>
            <person name="Jiang F."/>
            <person name="Liu H."/>
            <person name="Zhao H."/>
            <person name="Xu D."/>
            <person name="Zhang Y."/>
        </authorList>
    </citation>
    <scope>NUCLEOTIDE SEQUENCE [LARGE SCALE GENOMIC DNA]</scope>
    <source>
        <strain evidence="2">cv. Punajuju</strain>
    </source>
</reference>
<name>A0ACB9CW36_CICIN</name>
<gene>
    <name evidence="1" type="ORF">L2E82_28544</name>
</gene>
<dbReference type="Proteomes" id="UP001055811">
    <property type="component" value="Linkage Group LG05"/>
</dbReference>
<comment type="caution">
    <text evidence="1">The sequence shown here is derived from an EMBL/GenBank/DDBJ whole genome shotgun (WGS) entry which is preliminary data.</text>
</comment>
<reference evidence="1 2" key="2">
    <citation type="journal article" date="2022" name="Mol. Ecol. Resour.">
        <title>The genomes of chicory, endive, great burdock and yacon provide insights into Asteraceae paleo-polyploidization history and plant inulin production.</title>
        <authorList>
            <person name="Fan W."/>
            <person name="Wang S."/>
            <person name="Wang H."/>
            <person name="Wang A."/>
            <person name="Jiang F."/>
            <person name="Liu H."/>
            <person name="Zhao H."/>
            <person name="Xu D."/>
            <person name="Zhang Y."/>
        </authorList>
    </citation>
    <scope>NUCLEOTIDE SEQUENCE [LARGE SCALE GENOMIC DNA]</scope>
    <source>
        <strain evidence="2">cv. Punajuju</strain>
        <tissue evidence="1">Leaves</tissue>
    </source>
</reference>
<evidence type="ECO:0000313" key="2">
    <source>
        <dbReference type="Proteomes" id="UP001055811"/>
    </source>
</evidence>
<accession>A0ACB9CW36</accession>